<accession>A0ACC0WCB0</accession>
<protein>
    <submittedName>
        <fullName evidence="1">Uncharacterized protein</fullName>
    </submittedName>
</protein>
<dbReference type="Proteomes" id="UP001163321">
    <property type="component" value="Chromosome 3"/>
</dbReference>
<evidence type="ECO:0000313" key="1">
    <source>
        <dbReference type="EMBL" id="KAI9915676.1"/>
    </source>
</evidence>
<keyword evidence="2" id="KW-1185">Reference proteome</keyword>
<gene>
    <name evidence="1" type="ORF">PsorP6_008542</name>
</gene>
<proteinExistence type="predicted"/>
<dbReference type="EMBL" id="CM047582">
    <property type="protein sequence ID" value="KAI9915676.1"/>
    <property type="molecule type" value="Genomic_DNA"/>
</dbReference>
<name>A0ACC0WCB0_9STRA</name>
<evidence type="ECO:0000313" key="2">
    <source>
        <dbReference type="Proteomes" id="UP001163321"/>
    </source>
</evidence>
<reference evidence="1 2" key="1">
    <citation type="journal article" date="2022" name="bioRxiv">
        <title>The genome of the oomycete Peronosclerospora sorghi, a cosmopolitan pathogen of maize and sorghum, is inflated with dispersed pseudogenes.</title>
        <authorList>
            <person name="Fletcher K."/>
            <person name="Martin F."/>
            <person name="Isakeit T."/>
            <person name="Cavanaugh K."/>
            <person name="Magill C."/>
            <person name="Michelmore R."/>
        </authorList>
    </citation>
    <scope>NUCLEOTIDE SEQUENCE [LARGE SCALE GENOMIC DNA]</scope>
    <source>
        <strain evidence="1">P6</strain>
    </source>
</reference>
<comment type="caution">
    <text evidence="1">The sequence shown here is derived from an EMBL/GenBank/DDBJ whole genome shotgun (WGS) entry which is preliminary data.</text>
</comment>
<organism evidence="1 2">
    <name type="scientific">Peronosclerospora sorghi</name>
    <dbReference type="NCBI Taxonomy" id="230839"/>
    <lineage>
        <taxon>Eukaryota</taxon>
        <taxon>Sar</taxon>
        <taxon>Stramenopiles</taxon>
        <taxon>Oomycota</taxon>
        <taxon>Peronosporomycetes</taxon>
        <taxon>Peronosporales</taxon>
        <taxon>Peronosporaceae</taxon>
        <taxon>Peronosclerospora</taxon>
    </lineage>
</organism>
<sequence length="63" mass="6835">MSRTKEAVLILVDAGPSMGLPLRAKNSAKNKAELDIGLQRSRFAAAVETVENIIQQKVVTLNE</sequence>